<reference evidence="3 5" key="1">
    <citation type="submission" date="2020-05" db="EMBL/GenBank/DDBJ databases">
        <title>FDA dAtabase for Regulatory Grade micrObial Sequences (FDA-ARGOS): Supporting development and validation of Infectious Disease Dx tests.</title>
        <authorList>
            <person name="Sproer C."/>
            <person name="Gronow S."/>
            <person name="Severitt S."/>
            <person name="Schroder I."/>
            <person name="Tallon L."/>
            <person name="Sadzewicz L."/>
            <person name="Zhao X."/>
            <person name="Vavikolanu K."/>
            <person name="Mehta A."/>
            <person name="Aluvathingal J."/>
            <person name="Nadendla S."/>
            <person name="Myers T."/>
            <person name="Yan Y."/>
            <person name="Sichtig H."/>
        </authorList>
    </citation>
    <scope>NUCLEOTIDE SEQUENCE [LARGE SCALE GENOMIC DNA]</scope>
    <source>
        <strain evidence="3 5">FDAARGOS_787</strain>
    </source>
</reference>
<evidence type="ECO:0000313" key="6">
    <source>
        <dbReference type="Proteomes" id="UP001446337"/>
    </source>
</evidence>
<evidence type="ECO:0000256" key="1">
    <source>
        <dbReference type="SAM" id="MobiDB-lite"/>
    </source>
</evidence>
<protein>
    <submittedName>
        <fullName evidence="3">RES family NAD+ phosphorylase</fullName>
    </submittedName>
</protein>
<dbReference type="Proteomes" id="UP000509782">
    <property type="component" value="Chromosome"/>
</dbReference>
<accession>A0A3R9GM50</accession>
<dbReference type="RefSeq" id="WP_082775789.1">
    <property type="nucleotide sequence ID" value="NZ_CADIJN010000029.1"/>
</dbReference>
<evidence type="ECO:0000313" key="5">
    <source>
        <dbReference type="Proteomes" id="UP000509782"/>
    </source>
</evidence>
<keyword evidence="6" id="KW-1185">Reference proteome</keyword>
<dbReference type="SMART" id="SM00953">
    <property type="entry name" value="RES"/>
    <property type="match status" value="1"/>
</dbReference>
<organism evidence="3 5">
    <name type="scientific">Achromobacter denitrificans</name>
    <name type="common">Alcaligenes denitrificans</name>
    <dbReference type="NCBI Taxonomy" id="32002"/>
    <lineage>
        <taxon>Bacteria</taxon>
        <taxon>Pseudomonadati</taxon>
        <taxon>Pseudomonadota</taxon>
        <taxon>Betaproteobacteria</taxon>
        <taxon>Burkholderiales</taxon>
        <taxon>Alcaligenaceae</taxon>
        <taxon>Achromobacter</taxon>
    </lineage>
</organism>
<name>A0A3R9GM50_ACHDE</name>
<feature type="domain" description="RES" evidence="2">
    <location>
        <begin position="41"/>
        <end position="177"/>
    </location>
</feature>
<dbReference type="Proteomes" id="UP001446337">
    <property type="component" value="Chromosome"/>
</dbReference>
<dbReference type="Pfam" id="PF08808">
    <property type="entry name" value="RES"/>
    <property type="match status" value="1"/>
</dbReference>
<evidence type="ECO:0000313" key="3">
    <source>
        <dbReference type="EMBL" id="QKQ47478.1"/>
    </source>
</evidence>
<dbReference type="EMBL" id="CP154792">
    <property type="protein sequence ID" value="XAN18272.1"/>
    <property type="molecule type" value="Genomic_DNA"/>
</dbReference>
<gene>
    <name evidence="4" type="ORF">AAIK43_09605</name>
    <name evidence="3" type="ORF">FOC81_12545</name>
</gene>
<reference evidence="4 6" key="2">
    <citation type="submission" date="2024-05" db="EMBL/GenBank/DDBJ databases">
        <title>Achromobacter denitrificans. BP1, complete genome.</title>
        <authorList>
            <person name="Zhang B."/>
        </authorList>
    </citation>
    <scope>NUCLEOTIDE SEQUENCE [LARGE SCALE GENOMIC DNA]</scope>
    <source>
        <strain evidence="4 6">BP1</strain>
    </source>
</reference>
<evidence type="ECO:0000313" key="4">
    <source>
        <dbReference type="EMBL" id="XAN18272.1"/>
    </source>
</evidence>
<dbReference type="OrthoDB" id="9789501at2"/>
<dbReference type="GeneID" id="92846446"/>
<sequence length="190" mass="20396">MSPSGRPKGEPGSAQQEDGTAEDRVSLWRIGTTAGKYRADDLSGGGAAAVGGRYNSPGTPVVYTSSCVALAVLETVVHFAARASEQANRYLIELSVPRAVYDARQILTLDQMQEDYPFWDAVPFAEAAQGAGDYWVASGVSALLQVPSAIVACREVPDCNLMINPAHPDAPRIEVVRRERFVYDPRLKGG</sequence>
<dbReference type="EMBL" id="CP054569">
    <property type="protein sequence ID" value="QKQ47478.1"/>
    <property type="molecule type" value="Genomic_DNA"/>
</dbReference>
<feature type="region of interest" description="Disordered" evidence="1">
    <location>
        <begin position="1"/>
        <end position="25"/>
    </location>
</feature>
<evidence type="ECO:0000259" key="2">
    <source>
        <dbReference type="SMART" id="SM00953"/>
    </source>
</evidence>
<proteinExistence type="predicted"/>
<dbReference type="AlphaFoldDB" id="A0A3R9GM50"/>
<dbReference type="InterPro" id="IPR014914">
    <property type="entry name" value="RES_dom"/>
</dbReference>